<organism evidence="2 3">
    <name type="scientific">Splendidivirga corallicola</name>
    <dbReference type="NCBI Taxonomy" id="3051826"/>
    <lineage>
        <taxon>Bacteria</taxon>
        <taxon>Pseudomonadati</taxon>
        <taxon>Bacteroidota</taxon>
        <taxon>Cytophagia</taxon>
        <taxon>Cytophagales</taxon>
        <taxon>Splendidivirgaceae</taxon>
        <taxon>Splendidivirga</taxon>
    </lineage>
</organism>
<comment type="caution">
    <text evidence="2">The sequence shown here is derived from an EMBL/GenBank/DDBJ whole genome shotgun (WGS) entry which is preliminary data.</text>
</comment>
<dbReference type="Pfam" id="PF05974">
    <property type="entry name" value="DUF892"/>
    <property type="match status" value="1"/>
</dbReference>
<dbReference type="Gene3D" id="1.20.1260.10">
    <property type="match status" value="1"/>
</dbReference>
<dbReference type="InterPro" id="IPR047114">
    <property type="entry name" value="YciF"/>
</dbReference>
<name>A0ABT8KT44_9BACT</name>
<dbReference type="InterPro" id="IPR009078">
    <property type="entry name" value="Ferritin-like_SF"/>
</dbReference>
<gene>
    <name evidence="2" type="ORF">QQ008_21235</name>
</gene>
<proteinExistence type="predicted"/>
<reference evidence="2" key="1">
    <citation type="submission" date="2023-06" db="EMBL/GenBank/DDBJ databases">
        <title>Genomic of Parafulvivirga corallium.</title>
        <authorList>
            <person name="Wang G."/>
        </authorList>
    </citation>
    <scope>NUCLEOTIDE SEQUENCE</scope>
    <source>
        <strain evidence="2">BMA10</strain>
    </source>
</reference>
<dbReference type="InterPro" id="IPR012347">
    <property type="entry name" value="Ferritin-like"/>
</dbReference>
<accession>A0ABT8KT44</accession>
<keyword evidence="1" id="KW-0175">Coiled coil</keyword>
<evidence type="ECO:0000256" key="1">
    <source>
        <dbReference type="SAM" id="Coils"/>
    </source>
</evidence>
<keyword evidence="3" id="KW-1185">Reference proteome</keyword>
<sequence>MENLKNLKDLFLEQIRDLYQGEKRQLDSLNYISEQTTNSKLKQLVNDHVSNTEDQIQRLERVFADLYEEYEGEKGKPMKALIKEARVLLSRCEDPEIRDAAAITALQHIDHYEIAGYGAACTYAKMLDMTEIADMLHQSLEEEKRSDRKLAMLAEESINQEAIHPH</sequence>
<dbReference type="EMBL" id="JAUJEA010000009">
    <property type="protein sequence ID" value="MDN5203930.1"/>
    <property type="molecule type" value="Genomic_DNA"/>
</dbReference>
<evidence type="ECO:0000313" key="3">
    <source>
        <dbReference type="Proteomes" id="UP001172082"/>
    </source>
</evidence>
<dbReference type="PANTHER" id="PTHR30565">
    <property type="entry name" value="PROTEIN YCIF"/>
    <property type="match status" value="1"/>
</dbReference>
<dbReference type="PANTHER" id="PTHR30565:SF9">
    <property type="entry name" value="PROTEIN YCIF"/>
    <property type="match status" value="1"/>
</dbReference>
<evidence type="ECO:0000313" key="2">
    <source>
        <dbReference type="EMBL" id="MDN5203930.1"/>
    </source>
</evidence>
<protein>
    <submittedName>
        <fullName evidence="2">DUF892 family protein</fullName>
    </submittedName>
</protein>
<dbReference type="Proteomes" id="UP001172082">
    <property type="component" value="Unassembled WGS sequence"/>
</dbReference>
<dbReference type="SUPFAM" id="SSF47240">
    <property type="entry name" value="Ferritin-like"/>
    <property type="match status" value="1"/>
</dbReference>
<feature type="coiled-coil region" evidence="1">
    <location>
        <begin position="42"/>
        <end position="76"/>
    </location>
</feature>
<dbReference type="RefSeq" id="WP_346753954.1">
    <property type="nucleotide sequence ID" value="NZ_JAUJEA010000009.1"/>
</dbReference>
<dbReference type="InterPro" id="IPR010287">
    <property type="entry name" value="DUF892_YciF-like"/>
</dbReference>